<dbReference type="RefSeq" id="XP_028867342.1">
    <property type="nucleotide sequence ID" value="XM_029011509.1"/>
</dbReference>
<dbReference type="InterPro" id="IPR036420">
    <property type="entry name" value="BRCT_dom_sf"/>
</dbReference>
<organism evidence="3 4">
    <name type="scientific">Babesia ovata</name>
    <dbReference type="NCBI Taxonomy" id="189622"/>
    <lineage>
        <taxon>Eukaryota</taxon>
        <taxon>Sar</taxon>
        <taxon>Alveolata</taxon>
        <taxon>Apicomplexa</taxon>
        <taxon>Aconoidasida</taxon>
        <taxon>Piroplasmida</taxon>
        <taxon>Babesiidae</taxon>
        <taxon>Babesia</taxon>
    </lineage>
</organism>
<sequence length="958" mass="105918">MATDWGASQAYDADLPRQCRHIEYIEANLLKKVLMLEQMEVVNASNHRCFIPTCQGGDLNDLKVFFNMGTPPMNTYHPINYIGIGLHYDDTVDTSGWYTAYVPLHLKCFNNDLYALKHTLIRLIGSGKFWLPRDKHTDRATQGSQNDSSSSAPELPSGAAGAHSAVGMDGPQYHAQQGIKNTQDDATIDSKTSTQATSDDISSPVVNLFDTTDIDIGGDDTNVFMPACTPLGVTDPNRYIFVTPSCMYATLPELASVLTFEGLQVSLRMVIQVVVKPRSYIAAGASVQNLKNNFDCCFPNDAIEWYVDDVENVIPQRLLARILRKEEGVVRHESCDSPIKPPQEITAPQVHGVNLITVMPSTNVLFACENNFLAMRGAYSSVGGTEDAVTFLDATSPKANTASVSGSTTPIRATSSVQKVQDTAKQGDPSPKRAATAGNTGDGSTEHGAPLLALKLKWTEHNNRVVYYLKSIIGSKFLEWDSELKIWRINAAFLYECVKYAIFLGLRVCDRVLYALWSWLRSIDMRAIGDVFSKVHLIDWLGTNKIWQFQRVSVRVTPGFNPAVHRDTDNGATPAVQAMSRENAETVEIKLLPFNKDIVTKFKERNAATGSSSTYVWDKESGSWLTGRLLSALEDLLAVLPHLRESNLGDTFLSSRGINLRDINREQKKRQFPGQISVPLKRPNATPGDDSDSESEFATVTKLLITAAGKEPHLMRIRDKIRRVVENVAPPTSSISASGKVISGGAGTGGIEFVEAPRGCEWWNKVSLCVVPDEQDGEIPVDPYDPQLLASLIGEVYLVKEGALDYLLANFKRWPGPHDAVGYSRWTSVMTRHEPNCWGGLTFDGRQNLAQSRLFCDEDFFVSGTNENRDAALCRLLIQLGSGKIVTSARDAEYVIITDRTSQEALELQRQFGANDEDLIAKTHGARHSTLVTPKFIYDCILGWRLQRPTRSHGHMAF</sequence>
<evidence type="ECO:0000259" key="2">
    <source>
        <dbReference type="PROSITE" id="PS50172"/>
    </source>
</evidence>
<reference evidence="3 4" key="1">
    <citation type="journal article" date="2017" name="BMC Genomics">
        <title>Whole-genome assembly of Babesia ovata and comparative genomics between closely related pathogens.</title>
        <authorList>
            <person name="Yamagishi J."/>
            <person name="Asada M."/>
            <person name="Hakimi H."/>
            <person name="Tanaka T.Q."/>
            <person name="Sugimoto C."/>
            <person name="Kawazu S."/>
        </authorList>
    </citation>
    <scope>NUCLEOTIDE SEQUENCE [LARGE SCALE GENOMIC DNA]</scope>
    <source>
        <strain evidence="3 4">Miyake</strain>
    </source>
</reference>
<name>A0A2H6KDR7_9APIC</name>
<feature type="compositionally biased region" description="Polar residues" evidence="1">
    <location>
        <begin position="174"/>
        <end position="199"/>
    </location>
</feature>
<evidence type="ECO:0000313" key="4">
    <source>
        <dbReference type="Proteomes" id="UP000236319"/>
    </source>
</evidence>
<feature type="region of interest" description="Disordered" evidence="1">
    <location>
        <begin position="398"/>
        <end position="446"/>
    </location>
</feature>
<keyword evidence="4" id="KW-1185">Reference proteome</keyword>
<dbReference type="VEuPathDB" id="PiroplasmaDB:BOVATA_025920"/>
<dbReference type="OrthoDB" id="360402at2759"/>
<feature type="region of interest" description="Disordered" evidence="1">
    <location>
        <begin position="136"/>
        <end position="199"/>
    </location>
</feature>
<feature type="compositionally biased region" description="Polar residues" evidence="1">
    <location>
        <begin position="398"/>
        <end position="424"/>
    </location>
</feature>
<feature type="compositionally biased region" description="Polar residues" evidence="1">
    <location>
        <begin position="140"/>
        <end position="152"/>
    </location>
</feature>
<comment type="caution">
    <text evidence="3">The sequence shown here is derived from an EMBL/GenBank/DDBJ whole genome shotgun (WGS) entry which is preliminary data.</text>
</comment>
<evidence type="ECO:0000256" key="1">
    <source>
        <dbReference type="SAM" id="MobiDB-lite"/>
    </source>
</evidence>
<dbReference type="GeneID" id="39874869"/>
<protein>
    <recommendedName>
        <fullName evidence="2">BRCT domain-containing protein</fullName>
    </recommendedName>
</protein>
<dbReference type="Gene3D" id="3.40.50.10190">
    <property type="entry name" value="BRCT domain"/>
    <property type="match status" value="1"/>
</dbReference>
<evidence type="ECO:0000313" key="3">
    <source>
        <dbReference type="EMBL" id="GBE61099.1"/>
    </source>
</evidence>
<dbReference type="AlphaFoldDB" id="A0A2H6KDR7"/>
<feature type="domain" description="BRCT" evidence="2">
    <location>
        <begin position="850"/>
        <end position="941"/>
    </location>
</feature>
<dbReference type="Proteomes" id="UP000236319">
    <property type="component" value="Unassembled WGS sequence"/>
</dbReference>
<dbReference type="EMBL" id="BDSA01000002">
    <property type="protein sequence ID" value="GBE61099.1"/>
    <property type="molecule type" value="Genomic_DNA"/>
</dbReference>
<accession>A0A2H6KDR7</accession>
<gene>
    <name evidence="3" type="ORF">BOVATA_025920</name>
</gene>
<proteinExistence type="predicted"/>
<feature type="region of interest" description="Disordered" evidence="1">
    <location>
        <begin position="671"/>
        <end position="694"/>
    </location>
</feature>
<dbReference type="PROSITE" id="PS50172">
    <property type="entry name" value="BRCT"/>
    <property type="match status" value="1"/>
</dbReference>
<dbReference type="InterPro" id="IPR001357">
    <property type="entry name" value="BRCT_dom"/>
</dbReference>